<evidence type="ECO:0000313" key="2">
    <source>
        <dbReference type="EMBL" id="GLZ80831.1"/>
    </source>
</evidence>
<proteinExistence type="predicted"/>
<evidence type="ECO:0000256" key="1">
    <source>
        <dbReference type="SAM" id="MobiDB-lite"/>
    </source>
</evidence>
<keyword evidence="3" id="KW-1185">Reference proteome</keyword>
<dbReference type="Proteomes" id="UP001165079">
    <property type="component" value="Unassembled WGS sequence"/>
</dbReference>
<name>A0A9W6SU77_9ACTN</name>
<dbReference type="EMBL" id="BSTX01000004">
    <property type="protein sequence ID" value="GLZ80831.1"/>
    <property type="molecule type" value="Genomic_DNA"/>
</dbReference>
<comment type="caution">
    <text evidence="2">The sequence shown here is derived from an EMBL/GenBank/DDBJ whole genome shotgun (WGS) entry which is preliminary data.</text>
</comment>
<organism evidence="2 3">
    <name type="scientific">Actinorhabdospora filicis</name>
    <dbReference type="NCBI Taxonomy" id="1785913"/>
    <lineage>
        <taxon>Bacteria</taxon>
        <taxon>Bacillati</taxon>
        <taxon>Actinomycetota</taxon>
        <taxon>Actinomycetes</taxon>
        <taxon>Micromonosporales</taxon>
        <taxon>Micromonosporaceae</taxon>
        <taxon>Actinorhabdospora</taxon>
    </lineage>
</organism>
<protein>
    <submittedName>
        <fullName evidence="2">Uncharacterized protein</fullName>
    </submittedName>
</protein>
<reference evidence="2" key="1">
    <citation type="submission" date="2023-03" db="EMBL/GenBank/DDBJ databases">
        <title>Actinorhabdospora filicis NBRC 111898.</title>
        <authorList>
            <person name="Ichikawa N."/>
            <person name="Sato H."/>
            <person name="Tonouchi N."/>
        </authorList>
    </citation>
    <scope>NUCLEOTIDE SEQUENCE</scope>
    <source>
        <strain evidence="2">NBRC 111898</strain>
    </source>
</reference>
<gene>
    <name evidence="2" type="ORF">Afil01_56380</name>
</gene>
<feature type="region of interest" description="Disordered" evidence="1">
    <location>
        <begin position="63"/>
        <end position="82"/>
    </location>
</feature>
<dbReference type="AlphaFoldDB" id="A0A9W6SU77"/>
<accession>A0A9W6SU77</accession>
<feature type="compositionally biased region" description="Low complexity" evidence="1">
    <location>
        <begin position="71"/>
        <end position="82"/>
    </location>
</feature>
<evidence type="ECO:0000313" key="3">
    <source>
        <dbReference type="Proteomes" id="UP001165079"/>
    </source>
</evidence>
<sequence>MDGAQPRRASSERVTKASVLSGVASMSNMVGPFSTESQLSEITATRSVEIGYDIPQRAVLVGAHHPGGAGSTTAAGASVHLR</sequence>